<dbReference type="RefSeq" id="WP_168939185.1">
    <property type="nucleotide sequence ID" value="NZ_BQKK01000001.1"/>
</dbReference>
<evidence type="ECO:0000256" key="2">
    <source>
        <dbReference type="SAM" id="MobiDB-lite"/>
    </source>
</evidence>
<dbReference type="EMBL" id="BQKK01000001">
    <property type="protein sequence ID" value="GJN41966.1"/>
    <property type="molecule type" value="Genomic_DNA"/>
</dbReference>
<dbReference type="GO" id="GO:0016020">
    <property type="term" value="C:membrane"/>
    <property type="evidence" value="ECO:0007669"/>
    <property type="project" value="UniProtKB-UniRule"/>
</dbReference>
<feature type="domain" description="CNNM transmembrane" evidence="4">
    <location>
        <begin position="1"/>
        <end position="203"/>
    </location>
</feature>
<dbReference type="Proteomes" id="UP001054925">
    <property type="component" value="Unassembled WGS sequence"/>
</dbReference>
<evidence type="ECO:0000313" key="6">
    <source>
        <dbReference type="Proteomes" id="UP001054925"/>
    </source>
</evidence>
<dbReference type="AlphaFoldDB" id="A0AAV5G4B4"/>
<keyword evidence="1 3" id="KW-1133">Transmembrane helix</keyword>
<organism evidence="5 6">
    <name type="scientific">Corynebacterium ammoniagenes</name>
    <name type="common">Brevibacterium ammoniagenes</name>
    <dbReference type="NCBI Taxonomy" id="1697"/>
    <lineage>
        <taxon>Bacteria</taxon>
        <taxon>Bacillati</taxon>
        <taxon>Actinomycetota</taxon>
        <taxon>Actinomycetes</taxon>
        <taxon>Mycobacteriales</taxon>
        <taxon>Corynebacteriaceae</taxon>
        <taxon>Corynebacterium</taxon>
    </lineage>
</organism>
<comment type="caution">
    <text evidence="5">The sequence shown here is derived from an EMBL/GenBank/DDBJ whole genome shotgun (WGS) entry which is preliminary data.</text>
</comment>
<dbReference type="Gene3D" id="3.10.580.10">
    <property type="entry name" value="CBS-domain"/>
    <property type="match status" value="1"/>
</dbReference>
<reference evidence="5" key="1">
    <citation type="submission" date="2021-12" db="EMBL/GenBank/DDBJ databases">
        <title>Draft genome sequence of Corynebacterium ammoniagenes strain T-723.</title>
        <authorList>
            <person name="Matsuzawa M."/>
            <person name="Hiratani M."/>
            <person name="Abe I."/>
            <person name="Tsuji Y."/>
            <person name="Nakamura J."/>
        </authorList>
    </citation>
    <scope>NUCLEOTIDE SEQUENCE</scope>
    <source>
        <strain evidence="5">T-723</strain>
    </source>
</reference>
<dbReference type="InterPro" id="IPR002550">
    <property type="entry name" value="CNNM"/>
</dbReference>
<feature type="region of interest" description="Disordered" evidence="2">
    <location>
        <begin position="350"/>
        <end position="369"/>
    </location>
</feature>
<sequence>MDNWVLNLVATLLVIVASAFFVIIEFSLMSARRNRLEETAETSRASRAGLRSLNELTIMLAGAQLGITAATFILGAVTKPWVHHLLMTPLEALNLPTSIADVVAFIIALFIVTFLHLVLGEMAPKSWAITHPETALQMIAIPARGFIWLFRPLLVWINHMANLLVRKTGETPVDRAGAAGYDVDTLRSLVEHSQETGALDKDSATQITGVIELETSTVGEFARLHGSEIVPLPSDATVDELQQLCLSKNIMRALIYPKNSRMPQIVHVRDTLMAESDAPALQFSRPALTVAGSTTVQHTLDHMRARNEQMIIVGKASNKPGAQAVWILTWNNIMGQLWPQITEELDKVPTLPPEERAAFRRPQTPGDEA</sequence>
<dbReference type="PANTHER" id="PTHR43099:SF5">
    <property type="entry name" value="HLYC_CORC FAMILY TRANSPORTER"/>
    <property type="match status" value="1"/>
</dbReference>
<feature type="transmembrane region" description="Helical" evidence="3">
    <location>
        <begin position="56"/>
        <end position="78"/>
    </location>
</feature>
<proteinExistence type="predicted"/>
<evidence type="ECO:0000256" key="3">
    <source>
        <dbReference type="SAM" id="Phobius"/>
    </source>
</evidence>
<name>A0AAV5G4B4_CORAM</name>
<feature type="transmembrane region" description="Helical" evidence="3">
    <location>
        <begin position="6"/>
        <end position="28"/>
    </location>
</feature>
<accession>A0AAV5G4B4</accession>
<evidence type="ECO:0000256" key="1">
    <source>
        <dbReference type="PROSITE-ProRule" id="PRU01193"/>
    </source>
</evidence>
<dbReference type="Pfam" id="PF01595">
    <property type="entry name" value="CNNM"/>
    <property type="match status" value="1"/>
</dbReference>
<feature type="transmembrane region" description="Helical" evidence="3">
    <location>
        <begin position="98"/>
        <end position="119"/>
    </location>
</feature>
<dbReference type="PANTHER" id="PTHR43099">
    <property type="entry name" value="UPF0053 PROTEIN YRKA"/>
    <property type="match status" value="1"/>
</dbReference>
<keyword evidence="1 3" id="KW-0812">Transmembrane</keyword>
<dbReference type="InterPro" id="IPR051676">
    <property type="entry name" value="UPF0053_domain"/>
</dbReference>
<dbReference type="PROSITE" id="PS51846">
    <property type="entry name" value="CNNM"/>
    <property type="match status" value="1"/>
</dbReference>
<keyword evidence="1 3" id="KW-0472">Membrane</keyword>
<protein>
    <submittedName>
        <fullName evidence="5">Membrane protein</fullName>
    </submittedName>
</protein>
<evidence type="ECO:0000313" key="5">
    <source>
        <dbReference type="EMBL" id="GJN41966.1"/>
    </source>
</evidence>
<dbReference type="InterPro" id="IPR046342">
    <property type="entry name" value="CBS_dom_sf"/>
</dbReference>
<dbReference type="SUPFAM" id="SSF54631">
    <property type="entry name" value="CBS-domain pair"/>
    <property type="match status" value="1"/>
</dbReference>
<gene>
    <name evidence="5" type="ORF">CAT723_04450</name>
</gene>
<evidence type="ECO:0000259" key="4">
    <source>
        <dbReference type="PROSITE" id="PS51846"/>
    </source>
</evidence>